<dbReference type="RefSeq" id="WP_062767717.1">
    <property type="nucleotide sequence ID" value="NZ_CP121045.1"/>
</dbReference>
<reference evidence="5 6" key="1">
    <citation type="submission" date="2015-12" db="EMBL/GenBank/DDBJ databases">
        <title>Genome sequence of Tistrella mobilis MCCC 1A02139.</title>
        <authorList>
            <person name="Lu L."/>
            <person name="Lai Q."/>
            <person name="Shao Z."/>
            <person name="Qian P."/>
        </authorList>
    </citation>
    <scope>NUCLEOTIDE SEQUENCE [LARGE SCALE GENOMIC DNA]</scope>
    <source>
        <strain evidence="5 6">MCCC 1A02139</strain>
    </source>
</reference>
<dbReference type="GO" id="GO:0006281">
    <property type="term" value="P:DNA repair"/>
    <property type="evidence" value="ECO:0007669"/>
    <property type="project" value="TreeGrafter"/>
</dbReference>
<organism evidence="5 6">
    <name type="scientific">Tistrella mobilis</name>
    <dbReference type="NCBI Taxonomy" id="171437"/>
    <lineage>
        <taxon>Bacteria</taxon>
        <taxon>Pseudomonadati</taxon>
        <taxon>Pseudomonadota</taxon>
        <taxon>Alphaproteobacteria</taxon>
        <taxon>Geminicoccales</taxon>
        <taxon>Geminicoccaceae</taxon>
        <taxon>Tistrella</taxon>
    </lineage>
</organism>
<dbReference type="GO" id="GO:0005829">
    <property type="term" value="C:cytosol"/>
    <property type="evidence" value="ECO:0007669"/>
    <property type="project" value="TreeGrafter"/>
</dbReference>
<evidence type="ECO:0000256" key="3">
    <source>
        <dbReference type="ARBA" id="ARBA00006171"/>
    </source>
</evidence>
<dbReference type="InterPro" id="IPR036412">
    <property type="entry name" value="HAD-like_sf"/>
</dbReference>
<keyword evidence="5" id="KW-0378">Hydrolase</keyword>
<dbReference type="GO" id="GO:0008967">
    <property type="term" value="F:phosphoglycolate phosphatase activity"/>
    <property type="evidence" value="ECO:0007669"/>
    <property type="project" value="UniProtKB-EC"/>
</dbReference>
<comment type="caution">
    <text evidence="5">The sequence shown here is derived from an EMBL/GenBank/DDBJ whole genome shotgun (WGS) entry which is preliminary data.</text>
</comment>
<evidence type="ECO:0000313" key="6">
    <source>
        <dbReference type="Proteomes" id="UP000075787"/>
    </source>
</evidence>
<dbReference type="Proteomes" id="UP000075787">
    <property type="component" value="Unassembled WGS sequence"/>
</dbReference>
<dbReference type="NCBIfam" id="TIGR01549">
    <property type="entry name" value="HAD-SF-IA-v1"/>
    <property type="match status" value="1"/>
</dbReference>
<evidence type="ECO:0000256" key="1">
    <source>
        <dbReference type="ARBA" id="ARBA00000830"/>
    </source>
</evidence>
<dbReference type="PANTHER" id="PTHR43434">
    <property type="entry name" value="PHOSPHOGLYCOLATE PHOSPHATASE"/>
    <property type="match status" value="1"/>
</dbReference>
<comment type="pathway">
    <text evidence="2">Organic acid metabolism; glycolate biosynthesis; glycolate from 2-phosphoglycolate: step 1/1.</text>
</comment>
<dbReference type="Gene3D" id="1.10.150.730">
    <property type="match status" value="1"/>
</dbReference>
<proteinExistence type="inferred from homology"/>
<dbReference type="AlphaFoldDB" id="A0A162K8I3"/>
<dbReference type="PANTHER" id="PTHR43434:SF1">
    <property type="entry name" value="PHOSPHOGLYCOLATE PHOSPHATASE"/>
    <property type="match status" value="1"/>
</dbReference>
<dbReference type="Pfam" id="PF13419">
    <property type="entry name" value="HAD_2"/>
    <property type="match status" value="1"/>
</dbReference>
<dbReference type="InterPro" id="IPR041492">
    <property type="entry name" value="HAD_2"/>
</dbReference>
<evidence type="ECO:0000256" key="2">
    <source>
        <dbReference type="ARBA" id="ARBA00004818"/>
    </source>
</evidence>
<evidence type="ECO:0000313" key="5">
    <source>
        <dbReference type="EMBL" id="KYO50692.1"/>
    </source>
</evidence>
<dbReference type="Gene3D" id="3.40.50.1000">
    <property type="entry name" value="HAD superfamily/HAD-like"/>
    <property type="match status" value="1"/>
</dbReference>
<dbReference type="InterPro" id="IPR006439">
    <property type="entry name" value="HAD-SF_hydro_IA"/>
</dbReference>
<dbReference type="SFLD" id="SFLDG01129">
    <property type="entry name" value="C1.5:_HAD__Beta-PGM__Phosphata"/>
    <property type="match status" value="1"/>
</dbReference>
<protein>
    <recommendedName>
        <fullName evidence="4">phosphoglycolate phosphatase</fullName>
        <ecNumber evidence="4">3.1.3.18</ecNumber>
    </recommendedName>
</protein>
<dbReference type="SUPFAM" id="SSF56784">
    <property type="entry name" value="HAD-like"/>
    <property type="match status" value="1"/>
</dbReference>
<sequence length="238" mass="25571">MTLTMPERGLDDAAAFARLGRPDAVLFDWDHTLVDAWGAILAAYNDVMIAYGKPPALTPEEGRLRIRRSMRDTFPEIFGDRWQEAALRFKAAYAARHLETVVAMEGAADLLDLLAGQGIPLGVVSNKQGPFLRAEVAHLGWGERFGVLLGAGDATRDKPDAAPVIEALATVGREAGPNVWFVGDALVDMDCARAAGCTGILLVHDGTSLDEGVLTRADLRVVDCRHLHDLVTSAMGLT</sequence>
<dbReference type="InterPro" id="IPR050155">
    <property type="entry name" value="HAD-like_hydrolase_sf"/>
</dbReference>
<dbReference type="GeneID" id="97241871"/>
<comment type="similarity">
    <text evidence="3">Belongs to the HAD-like hydrolase superfamily. CbbY/CbbZ/Gph/YieH family.</text>
</comment>
<name>A0A162K8I3_9PROT</name>
<evidence type="ECO:0000256" key="4">
    <source>
        <dbReference type="ARBA" id="ARBA00013078"/>
    </source>
</evidence>
<dbReference type="EC" id="3.1.3.18" evidence="4"/>
<gene>
    <name evidence="5" type="ORF">AUP44_12090</name>
</gene>
<dbReference type="InterPro" id="IPR023214">
    <property type="entry name" value="HAD_sf"/>
</dbReference>
<accession>A0A162K8I3</accession>
<comment type="catalytic activity">
    <reaction evidence="1">
        <text>2-phosphoglycolate + H2O = glycolate + phosphate</text>
        <dbReference type="Rhea" id="RHEA:14369"/>
        <dbReference type="ChEBI" id="CHEBI:15377"/>
        <dbReference type="ChEBI" id="CHEBI:29805"/>
        <dbReference type="ChEBI" id="CHEBI:43474"/>
        <dbReference type="ChEBI" id="CHEBI:58033"/>
        <dbReference type="EC" id="3.1.3.18"/>
    </reaction>
</comment>
<dbReference type="EMBL" id="LPZR01000194">
    <property type="protein sequence ID" value="KYO50692.1"/>
    <property type="molecule type" value="Genomic_DNA"/>
</dbReference>
<dbReference type="SFLD" id="SFLDS00003">
    <property type="entry name" value="Haloacid_Dehalogenase"/>
    <property type="match status" value="1"/>
</dbReference>
<dbReference type="OrthoDB" id="9782449at2"/>